<dbReference type="EMBL" id="VTOW01000001">
    <property type="protein sequence ID" value="NKE69385.1"/>
    <property type="molecule type" value="Genomic_DNA"/>
</dbReference>
<evidence type="ECO:0000313" key="1">
    <source>
        <dbReference type="EMBL" id="NKE69385.1"/>
    </source>
</evidence>
<organism evidence="1 2">
    <name type="scientific">Candidatus Manganitrophus noduliformans</name>
    <dbReference type="NCBI Taxonomy" id="2606439"/>
    <lineage>
        <taxon>Bacteria</taxon>
        <taxon>Pseudomonadati</taxon>
        <taxon>Nitrospirota</taxon>
        <taxon>Nitrospiria</taxon>
        <taxon>Candidatus Troglogloeales</taxon>
        <taxon>Candidatus Manganitrophaceae</taxon>
        <taxon>Candidatus Manganitrophus</taxon>
    </lineage>
</organism>
<evidence type="ECO:0000313" key="2">
    <source>
        <dbReference type="Proteomes" id="UP000534783"/>
    </source>
</evidence>
<keyword evidence="2" id="KW-1185">Reference proteome</keyword>
<reference evidence="1 2" key="1">
    <citation type="journal article" date="2020" name="Nature">
        <title>Bacterial chemolithoautotrophy via manganese oxidation.</title>
        <authorList>
            <person name="Yu H."/>
            <person name="Leadbetter J.R."/>
        </authorList>
    </citation>
    <scope>NUCLEOTIDE SEQUENCE [LARGE SCALE GENOMIC DNA]</scope>
    <source>
        <strain evidence="1 2">Mn-1</strain>
    </source>
</reference>
<name>A0A7X6I9H7_9BACT</name>
<protein>
    <submittedName>
        <fullName evidence="1">Uncharacterized protein</fullName>
    </submittedName>
</protein>
<comment type="caution">
    <text evidence="1">The sequence shown here is derived from an EMBL/GenBank/DDBJ whole genome shotgun (WGS) entry which is preliminary data.</text>
</comment>
<sequence length="91" mass="10554">MNRNPTFIDQIELPDEKMISVLRAMTPTKRLETAFYLARLARKMMWAQAASAHPEWTEEQIREEVARRTLLRSMGSDIQDGWEISSIMLGS</sequence>
<dbReference type="AlphaFoldDB" id="A0A7X6I9H7"/>
<dbReference type="Proteomes" id="UP000534783">
    <property type="component" value="Unassembled WGS sequence"/>
</dbReference>
<proteinExistence type="predicted"/>
<accession>A0A7X6I9H7</accession>
<gene>
    <name evidence="1" type="ORF">MNODULE_01280</name>
</gene>
<dbReference type="RefSeq" id="WP_168057687.1">
    <property type="nucleotide sequence ID" value="NZ_VTOW01000001.1"/>
</dbReference>